<name>A0A5C5WPL3_9BACT</name>
<dbReference type="GO" id="GO:0005840">
    <property type="term" value="C:ribosome"/>
    <property type="evidence" value="ECO:0007669"/>
    <property type="project" value="UniProtKB-KW"/>
</dbReference>
<dbReference type="InterPro" id="IPR029063">
    <property type="entry name" value="SAM-dependent_MTases_sf"/>
</dbReference>
<dbReference type="AlphaFoldDB" id="A0A5C5WPL3"/>
<dbReference type="SUPFAM" id="SSF53335">
    <property type="entry name" value="S-adenosyl-L-methionine-dependent methyltransferases"/>
    <property type="match status" value="1"/>
</dbReference>
<keyword evidence="1" id="KW-0489">Methyltransferase</keyword>
<sequence length="254" mass="27665">MKIMLAFLGVVIVAVLGCGVSYRDDLDYSYAVEQSYSLEEFEFGDGEHAELVQYEFVGLDLIAMSPIRDAIAKDRIADGRKVLEISSGTGLLSVLCLSNGAKQVVATDIQPAAVANTRYNAANLVSDGKIDARLRPASSSQAYSAIASEERFDLIITDANRVHYDSSSTPQSEANDKQESFVKSLIEGLPLHLTSNGRCLVLSDRKKTLDQVIELAQANQITLKTLDSRDPEILGEDFSPSFMVELRVPPSANE</sequence>
<keyword evidence="1" id="KW-0689">Ribosomal protein</keyword>
<accession>A0A5C5WPL3</accession>
<dbReference type="GO" id="GO:0008168">
    <property type="term" value="F:methyltransferase activity"/>
    <property type="evidence" value="ECO:0007669"/>
    <property type="project" value="UniProtKB-KW"/>
</dbReference>
<dbReference type="RefSeq" id="WP_146512941.1">
    <property type="nucleotide sequence ID" value="NZ_SJPI01000001.1"/>
</dbReference>
<dbReference type="Proteomes" id="UP000316598">
    <property type="component" value="Unassembled WGS sequence"/>
</dbReference>
<protein>
    <submittedName>
        <fullName evidence="1">Ribosomal protein L11 methyltransferase</fullName>
    </submittedName>
</protein>
<comment type="caution">
    <text evidence="1">The sequence shown here is derived from an EMBL/GenBank/DDBJ whole genome shotgun (WGS) entry which is preliminary data.</text>
</comment>
<organism evidence="1 2">
    <name type="scientific">Rubripirellula amarantea</name>
    <dbReference type="NCBI Taxonomy" id="2527999"/>
    <lineage>
        <taxon>Bacteria</taxon>
        <taxon>Pseudomonadati</taxon>
        <taxon>Planctomycetota</taxon>
        <taxon>Planctomycetia</taxon>
        <taxon>Pirellulales</taxon>
        <taxon>Pirellulaceae</taxon>
        <taxon>Rubripirellula</taxon>
    </lineage>
</organism>
<proteinExistence type="predicted"/>
<keyword evidence="2" id="KW-1185">Reference proteome</keyword>
<evidence type="ECO:0000313" key="2">
    <source>
        <dbReference type="Proteomes" id="UP000316598"/>
    </source>
</evidence>
<reference evidence="1 2" key="1">
    <citation type="submission" date="2019-02" db="EMBL/GenBank/DDBJ databases">
        <title>Deep-cultivation of Planctomycetes and their phenomic and genomic characterization uncovers novel biology.</title>
        <authorList>
            <person name="Wiegand S."/>
            <person name="Jogler M."/>
            <person name="Boedeker C."/>
            <person name="Pinto D."/>
            <person name="Vollmers J."/>
            <person name="Rivas-Marin E."/>
            <person name="Kohn T."/>
            <person name="Peeters S.H."/>
            <person name="Heuer A."/>
            <person name="Rast P."/>
            <person name="Oberbeckmann S."/>
            <person name="Bunk B."/>
            <person name="Jeske O."/>
            <person name="Meyerdierks A."/>
            <person name="Storesund J.E."/>
            <person name="Kallscheuer N."/>
            <person name="Luecker S."/>
            <person name="Lage O.M."/>
            <person name="Pohl T."/>
            <person name="Merkel B.J."/>
            <person name="Hornburger P."/>
            <person name="Mueller R.-W."/>
            <person name="Bruemmer F."/>
            <person name="Labrenz M."/>
            <person name="Spormann A.M."/>
            <person name="Op Den Camp H."/>
            <person name="Overmann J."/>
            <person name="Amann R."/>
            <person name="Jetten M.S.M."/>
            <person name="Mascher T."/>
            <person name="Medema M.H."/>
            <person name="Devos D.P."/>
            <person name="Kaster A.-K."/>
            <person name="Ovreas L."/>
            <person name="Rohde M."/>
            <person name="Galperin M.Y."/>
            <person name="Jogler C."/>
        </authorList>
    </citation>
    <scope>NUCLEOTIDE SEQUENCE [LARGE SCALE GENOMIC DNA]</scope>
    <source>
        <strain evidence="1 2">Pla22</strain>
    </source>
</reference>
<evidence type="ECO:0000313" key="1">
    <source>
        <dbReference type="EMBL" id="TWT52598.1"/>
    </source>
</evidence>
<keyword evidence="1" id="KW-0808">Transferase</keyword>
<dbReference type="EMBL" id="SJPI01000001">
    <property type="protein sequence ID" value="TWT52598.1"/>
    <property type="molecule type" value="Genomic_DNA"/>
</dbReference>
<dbReference type="GO" id="GO:0032259">
    <property type="term" value="P:methylation"/>
    <property type="evidence" value="ECO:0007669"/>
    <property type="project" value="UniProtKB-KW"/>
</dbReference>
<dbReference type="Gene3D" id="3.40.50.150">
    <property type="entry name" value="Vaccinia Virus protein VP39"/>
    <property type="match status" value="1"/>
</dbReference>
<gene>
    <name evidence="1" type="ORF">Pla22_02220</name>
</gene>
<dbReference type="Pfam" id="PF06325">
    <property type="entry name" value="PrmA"/>
    <property type="match status" value="1"/>
</dbReference>
<dbReference type="OrthoDB" id="267914at2"/>
<keyword evidence="1" id="KW-0687">Ribonucleoprotein</keyword>
<dbReference type="PROSITE" id="PS51257">
    <property type="entry name" value="PROKAR_LIPOPROTEIN"/>
    <property type="match status" value="1"/>
</dbReference>
<dbReference type="CDD" id="cd02440">
    <property type="entry name" value="AdoMet_MTases"/>
    <property type="match status" value="1"/>
</dbReference>